<dbReference type="Proteomes" id="UP001523369">
    <property type="component" value="Unassembled WGS sequence"/>
</dbReference>
<keyword evidence="2" id="KW-0012">Acyltransferase</keyword>
<reference evidence="2 3" key="1">
    <citation type="submission" date="2022-06" db="EMBL/GenBank/DDBJ databases">
        <title>New Species of the Genus Actinoplanes, ActinopZanes ferrugineus.</title>
        <authorList>
            <person name="Ding P."/>
        </authorList>
    </citation>
    <scope>NUCLEOTIDE SEQUENCE [LARGE SCALE GENOMIC DNA]</scope>
    <source>
        <strain evidence="2 3">TRM88003</strain>
    </source>
</reference>
<dbReference type="Pfam" id="PF00583">
    <property type="entry name" value="Acetyltransf_1"/>
    <property type="match status" value="1"/>
</dbReference>
<protein>
    <submittedName>
        <fullName evidence="2">GNAT family N-acetyltransferase</fullName>
        <ecNumber evidence="2">2.3.1.-</ecNumber>
    </submittedName>
</protein>
<dbReference type="CDD" id="cd04301">
    <property type="entry name" value="NAT_SF"/>
    <property type="match status" value="1"/>
</dbReference>
<dbReference type="PROSITE" id="PS51186">
    <property type="entry name" value="GNAT"/>
    <property type="match status" value="1"/>
</dbReference>
<proteinExistence type="predicted"/>
<evidence type="ECO:0000313" key="2">
    <source>
        <dbReference type="EMBL" id="MCO8269731.1"/>
    </source>
</evidence>
<evidence type="ECO:0000313" key="3">
    <source>
        <dbReference type="Proteomes" id="UP001523369"/>
    </source>
</evidence>
<dbReference type="Gene3D" id="3.40.630.30">
    <property type="match status" value="1"/>
</dbReference>
<feature type="domain" description="N-acetyltransferase" evidence="1">
    <location>
        <begin position="2"/>
        <end position="158"/>
    </location>
</feature>
<dbReference type="InterPro" id="IPR016181">
    <property type="entry name" value="Acyl_CoA_acyltransferase"/>
</dbReference>
<comment type="caution">
    <text evidence="2">The sequence shown here is derived from an EMBL/GenBank/DDBJ whole genome shotgun (WGS) entry which is preliminary data.</text>
</comment>
<organism evidence="2 3">
    <name type="scientific">Paractinoplanes aksuensis</name>
    <dbReference type="NCBI Taxonomy" id="2939490"/>
    <lineage>
        <taxon>Bacteria</taxon>
        <taxon>Bacillati</taxon>
        <taxon>Actinomycetota</taxon>
        <taxon>Actinomycetes</taxon>
        <taxon>Micromonosporales</taxon>
        <taxon>Micromonosporaceae</taxon>
        <taxon>Paractinoplanes</taxon>
    </lineage>
</organism>
<keyword evidence="3" id="KW-1185">Reference proteome</keyword>
<dbReference type="GO" id="GO:0016746">
    <property type="term" value="F:acyltransferase activity"/>
    <property type="evidence" value="ECO:0007669"/>
    <property type="project" value="UniProtKB-KW"/>
</dbReference>
<accession>A0ABT1DFW9</accession>
<evidence type="ECO:0000259" key="1">
    <source>
        <dbReference type="PROSITE" id="PS51186"/>
    </source>
</evidence>
<dbReference type="EC" id="2.3.1.-" evidence="2"/>
<dbReference type="SUPFAM" id="SSF55729">
    <property type="entry name" value="Acyl-CoA N-acyltransferases (Nat)"/>
    <property type="match status" value="1"/>
</dbReference>
<sequence length="158" mass="17270">MINARRATVDDADELVRLRGVLFGVGDDSDEHGWRDPARRILLRRLAEPEPTMAGFVVDQPGHEGRLAACAVGILEERLGGPRNPQGRVGYMFNVATDPEHRRQGHARACTSALIAWFHAQGAGLVDLRASDDGLSLYTSQGFILTKDPAMRLTLPSD</sequence>
<dbReference type="EMBL" id="JAMYJR010000002">
    <property type="protein sequence ID" value="MCO8269731.1"/>
    <property type="molecule type" value="Genomic_DNA"/>
</dbReference>
<gene>
    <name evidence="2" type="ORF">M1L60_03890</name>
</gene>
<name>A0ABT1DFW9_9ACTN</name>
<dbReference type="RefSeq" id="WP_253235860.1">
    <property type="nucleotide sequence ID" value="NZ_JAMYJR010000002.1"/>
</dbReference>
<dbReference type="InterPro" id="IPR000182">
    <property type="entry name" value="GNAT_dom"/>
</dbReference>
<keyword evidence="2" id="KW-0808">Transferase</keyword>